<dbReference type="EC" id="3.5.4.19" evidence="3"/>
<evidence type="ECO:0000259" key="7">
    <source>
        <dbReference type="Pfam" id="PF01502"/>
    </source>
</evidence>
<evidence type="ECO:0000256" key="4">
    <source>
        <dbReference type="ARBA" id="ARBA00022605"/>
    </source>
</evidence>
<evidence type="ECO:0000313" key="8">
    <source>
        <dbReference type="EMBL" id="MDM5147475.1"/>
    </source>
</evidence>
<name>A0ABT7QLJ6_9GAMM</name>
<keyword evidence="5 8" id="KW-0378">Hydrolase</keyword>
<dbReference type="NCBIfam" id="NF000768">
    <property type="entry name" value="PRK00051.1"/>
    <property type="match status" value="1"/>
</dbReference>
<evidence type="ECO:0000313" key="9">
    <source>
        <dbReference type="Proteomes" id="UP001168167"/>
    </source>
</evidence>
<dbReference type="InterPro" id="IPR038019">
    <property type="entry name" value="PRib_AMP_CycHydrolase_sf"/>
</dbReference>
<sequence length="139" mass="15676">MTDNFFFLLENADTGSSHTLADTLSALRFNEQGLLPVVTQCATSKRVLMMAWMNADALTQTLRDGEMVYFSRRRQMLWRKGETSGCTQRLQALFVDCDGDTLLAQVEQTGPACHTRRPSCFYLRLTANSLTLQKNALTE</sequence>
<comment type="pathway">
    <text evidence="2">Amino-acid biosynthesis; L-histidine biosynthesis; L-histidine from 5-phospho-alpha-D-ribose 1-diphosphate: step 3/9.</text>
</comment>
<evidence type="ECO:0000256" key="3">
    <source>
        <dbReference type="ARBA" id="ARBA00012721"/>
    </source>
</evidence>
<comment type="caution">
    <text evidence="8">The sequence shown here is derived from an EMBL/GenBank/DDBJ whole genome shotgun (WGS) entry which is preliminary data.</text>
</comment>
<dbReference type="Gene3D" id="3.10.20.810">
    <property type="entry name" value="Phosphoribosyl-AMP cyclohydrolase"/>
    <property type="match status" value="1"/>
</dbReference>
<evidence type="ECO:0000256" key="2">
    <source>
        <dbReference type="ARBA" id="ARBA00005169"/>
    </source>
</evidence>
<dbReference type="PANTHER" id="PTHR42945">
    <property type="entry name" value="HISTIDINE BIOSYNTHESIS BIFUNCTIONAL PROTEIN"/>
    <property type="match status" value="1"/>
</dbReference>
<dbReference type="InterPro" id="IPR002496">
    <property type="entry name" value="PRib_AMP_CycHydrolase_dom"/>
</dbReference>
<dbReference type="Pfam" id="PF01502">
    <property type="entry name" value="PRA-CH"/>
    <property type="match status" value="1"/>
</dbReference>
<evidence type="ECO:0000256" key="5">
    <source>
        <dbReference type="ARBA" id="ARBA00022801"/>
    </source>
</evidence>
<reference evidence="8" key="2">
    <citation type="journal article" date="2023" name="Microbiome">
        <title>Synthase-selected sorting approach identifies a beta-lactone synthase in a nudibranch symbiotic bacterium.</title>
        <authorList>
            <person name="Dzunkova M."/>
            <person name="La Clair J.J."/>
            <person name="Tyml T."/>
            <person name="Doud D."/>
            <person name="Schulz F."/>
            <person name="Piquer-Esteban S."/>
            <person name="Porcel Sanchis D."/>
            <person name="Osborn A."/>
            <person name="Robinson D."/>
            <person name="Louie K.B."/>
            <person name="Bowen B.P."/>
            <person name="Bowers R.M."/>
            <person name="Lee J."/>
            <person name="Arnau V."/>
            <person name="Diaz-Villanueva W."/>
            <person name="Stepanauskas R."/>
            <person name="Gosliner T."/>
            <person name="Date S.V."/>
            <person name="Northen T.R."/>
            <person name="Cheng J.F."/>
            <person name="Burkart M.D."/>
            <person name="Woyke T."/>
        </authorList>
    </citation>
    <scope>NUCLEOTIDE SEQUENCE</scope>
    <source>
        <strain evidence="8">Df01</strain>
    </source>
</reference>
<organism evidence="8 9">
    <name type="scientific">Candidatus Doriopsillibacter californiensis</name>
    <dbReference type="NCBI Taxonomy" id="2970740"/>
    <lineage>
        <taxon>Bacteria</taxon>
        <taxon>Pseudomonadati</taxon>
        <taxon>Pseudomonadota</taxon>
        <taxon>Gammaproteobacteria</taxon>
        <taxon>Candidatus Tethybacterales</taxon>
        <taxon>Candidatus Persebacteraceae</taxon>
        <taxon>Candidatus Doriopsillibacter</taxon>
    </lineage>
</organism>
<reference evidence="8" key="1">
    <citation type="submission" date="2022-08" db="EMBL/GenBank/DDBJ databases">
        <authorList>
            <person name="Dzunkova M."/>
            <person name="La Clair J."/>
            <person name="Tyml T."/>
            <person name="Doud D."/>
            <person name="Schulz F."/>
            <person name="Piquer S."/>
            <person name="Porcel Sanchis D."/>
            <person name="Osborn A."/>
            <person name="Robinson D."/>
            <person name="Louie K.B."/>
            <person name="Bowen B.P."/>
            <person name="Bowers R."/>
            <person name="Lee J."/>
            <person name="Arnau Llombart V."/>
            <person name="Diaz Villanueva W."/>
            <person name="Gosliner T."/>
            <person name="Northen T."/>
            <person name="Cheng J.-F."/>
            <person name="Burkart M.D."/>
            <person name="Woyke T."/>
        </authorList>
    </citation>
    <scope>NUCLEOTIDE SEQUENCE</scope>
    <source>
        <strain evidence="8">Df01</strain>
    </source>
</reference>
<dbReference type="SUPFAM" id="SSF141734">
    <property type="entry name" value="HisI-like"/>
    <property type="match status" value="1"/>
</dbReference>
<dbReference type="Proteomes" id="UP001168167">
    <property type="component" value="Unassembled WGS sequence"/>
</dbReference>
<protein>
    <recommendedName>
        <fullName evidence="3">phosphoribosyl-AMP cyclohydrolase</fullName>
        <ecNumber evidence="3">3.5.4.19</ecNumber>
    </recommendedName>
</protein>
<feature type="domain" description="Phosphoribosyl-AMP cyclohydrolase" evidence="7">
    <location>
        <begin position="49"/>
        <end position="122"/>
    </location>
</feature>
<evidence type="ECO:0000256" key="6">
    <source>
        <dbReference type="ARBA" id="ARBA00023102"/>
    </source>
</evidence>
<evidence type="ECO:0000256" key="1">
    <source>
        <dbReference type="ARBA" id="ARBA00000024"/>
    </source>
</evidence>
<accession>A0ABT7QLJ6</accession>
<proteinExistence type="predicted"/>
<keyword evidence="4" id="KW-0028">Amino-acid biosynthesis</keyword>
<comment type="catalytic activity">
    <reaction evidence="1">
        <text>1-(5-phospho-beta-D-ribosyl)-5'-AMP + H2O = 1-(5-phospho-beta-D-ribosyl)-5-[(5-phospho-beta-D-ribosylamino)methylideneamino]imidazole-4-carboxamide</text>
        <dbReference type="Rhea" id="RHEA:20049"/>
        <dbReference type="ChEBI" id="CHEBI:15377"/>
        <dbReference type="ChEBI" id="CHEBI:58435"/>
        <dbReference type="ChEBI" id="CHEBI:59457"/>
        <dbReference type="EC" id="3.5.4.19"/>
    </reaction>
</comment>
<keyword evidence="6" id="KW-0368">Histidine biosynthesis</keyword>
<dbReference type="PANTHER" id="PTHR42945:SF1">
    <property type="entry name" value="HISTIDINE BIOSYNTHESIS BIFUNCTIONAL PROTEIN HIS7"/>
    <property type="match status" value="1"/>
</dbReference>
<dbReference type="GO" id="GO:0004635">
    <property type="term" value="F:phosphoribosyl-AMP cyclohydrolase activity"/>
    <property type="evidence" value="ECO:0007669"/>
    <property type="project" value="UniProtKB-EC"/>
</dbReference>
<gene>
    <name evidence="8" type="primary">hisI</name>
    <name evidence="8" type="ORF">NQX30_03705</name>
</gene>
<dbReference type="EMBL" id="JANQAO010000002">
    <property type="protein sequence ID" value="MDM5147475.1"/>
    <property type="molecule type" value="Genomic_DNA"/>
</dbReference>
<keyword evidence="9" id="KW-1185">Reference proteome</keyword>